<dbReference type="RefSeq" id="WP_063492744.1">
    <property type="nucleotide sequence ID" value="NZ_LT549890.1"/>
</dbReference>
<dbReference type="EMBL" id="LT549890">
    <property type="protein sequence ID" value="SAI84828.1"/>
    <property type="molecule type" value="Genomic_DNA"/>
</dbReference>
<dbReference type="OrthoDB" id="41324at2157"/>
<dbReference type="GeneID" id="27427543"/>
<name>A0A157T1Q7_SACSO</name>
<evidence type="ECO:0000313" key="1">
    <source>
        <dbReference type="EMBL" id="SAI84828.1"/>
    </source>
</evidence>
<protein>
    <submittedName>
        <fullName evidence="1">Uncharacterized protein</fullName>
    </submittedName>
</protein>
<dbReference type="PATRIC" id="fig|2287.9.peg.1293"/>
<dbReference type="Proteomes" id="UP000076770">
    <property type="component" value="Chromosome i"/>
</dbReference>
<dbReference type="AlphaFoldDB" id="A0A157T1Q7"/>
<reference evidence="2" key="1">
    <citation type="submission" date="2016-04" db="EMBL/GenBank/DDBJ databases">
        <authorList>
            <person name="Shah S.A."/>
            <person name="Garrett R.A."/>
        </authorList>
    </citation>
    <scope>NUCLEOTIDE SEQUENCE [LARGE SCALE GENOMIC DNA]</scope>
    <source>
        <strain evidence="2">ATCC 35091 / DSM 1616 / JCM 8930 / NBRC 15331 / P1</strain>
    </source>
</reference>
<gene>
    <name evidence="1" type="ORF">SSOP1_1274</name>
</gene>
<evidence type="ECO:0000313" key="2">
    <source>
        <dbReference type="Proteomes" id="UP000076770"/>
    </source>
</evidence>
<sequence length="209" mass="24193">MVNLIGEIPYNLLVIENYNFWVINDRLISLISSIPTARYLIENLPSEVILSQIFNGKIKFGNLIISIVKPSVAIAPYYVIKTLKEWDLIVHSEKVVNEQLIVTITNNLCEEKVIGINPYDISSKLFQKKLIAECGTDHIVDFVYTKVRFRNMSIPLVLYKSEAEKLGYNKHLNLNLSIDFYVSLFKNATNVEVEAYEKIREFLKNEFRN</sequence>
<proteinExistence type="predicted"/>
<organism evidence="1 2">
    <name type="scientific">Saccharolobus solfataricus</name>
    <name type="common">Sulfolobus solfataricus</name>
    <dbReference type="NCBI Taxonomy" id="2287"/>
    <lineage>
        <taxon>Archaea</taxon>
        <taxon>Thermoproteota</taxon>
        <taxon>Thermoprotei</taxon>
        <taxon>Sulfolobales</taxon>
        <taxon>Sulfolobaceae</taxon>
        <taxon>Saccharolobus</taxon>
    </lineage>
</organism>
<accession>A0A157T1Q7</accession>